<dbReference type="OrthoDB" id="10019770at2759"/>
<evidence type="ECO:0000313" key="7">
    <source>
        <dbReference type="EMBL" id="CAF3969607.1"/>
    </source>
</evidence>
<dbReference type="Proteomes" id="UP000663829">
    <property type="component" value="Unassembled WGS sequence"/>
</dbReference>
<dbReference type="CDD" id="cd00112">
    <property type="entry name" value="LDLa"/>
    <property type="match status" value="1"/>
</dbReference>
<dbReference type="EMBL" id="CAJOBC010000722">
    <property type="protein sequence ID" value="CAF3618831.1"/>
    <property type="molecule type" value="Genomic_DNA"/>
</dbReference>
<sequence>MYAVLNNEQLLININSTYVTNGSSSFIQFFDTNHQLIPMSIYTNQNNTLYSKTENFTSPIKSSLCEFDNILTEFDLFITTVSSAPCTNSSQFRCLSNHCINSDLYCDGIRSCDDGSDETNDCLKQVSSARTKSSKLISRKFSGSLVKISIVLGLLLIIASVVIGLTFVYLQRKRKQRHFTYSIDNSEDWDYHLFDNRREPAETLPITNRIF</sequence>
<evidence type="ECO:0000313" key="5">
    <source>
        <dbReference type="EMBL" id="CAF1158133.1"/>
    </source>
</evidence>
<accession>A0A813V570</accession>
<dbReference type="AlphaFoldDB" id="A0A813V570"/>
<feature type="disulfide bond" evidence="2">
    <location>
        <begin position="94"/>
        <end position="112"/>
    </location>
</feature>
<dbReference type="EMBL" id="CAJNOK010012196">
    <property type="protein sequence ID" value="CAF1158133.1"/>
    <property type="molecule type" value="Genomic_DNA"/>
</dbReference>
<dbReference type="PANTHER" id="PTHR24652:SF67">
    <property type="entry name" value="LOW-DENSITY LIPOPROTEIN RECEPTOR CLASS A DOMAIN-CONTAINING PROTEIN 2"/>
    <property type="match status" value="1"/>
</dbReference>
<comment type="caution">
    <text evidence="4">The sequence shown here is derived from an EMBL/GenBank/DDBJ whole genome shotgun (WGS) entry which is preliminary data.</text>
</comment>
<comment type="caution">
    <text evidence="2">Lacks conserved residue(s) required for the propagation of feature annotation.</text>
</comment>
<dbReference type="SMART" id="SM00192">
    <property type="entry name" value="LDLa"/>
    <property type="match status" value="1"/>
</dbReference>
<dbReference type="SUPFAM" id="SSF57424">
    <property type="entry name" value="LDL receptor-like module"/>
    <property type="match status" value="1"/>
</dbReference>
<dbReference type="EMBL" id="CAJOBA010033717">
    <property type="protein sequence ID" value="CAF3969607.1"/>
    <property type="molecule type" value="Genomic_DNA"/>
</dbReference>
<dbReference type="Proteomes" id="UP000681722">
    <property type="component" value="Unassembled WGS sequence"/>
</dbReference>
<evidence type="ECO:0000256" key="3">
    <source>
        <dbReference type="SAM" id="Phobius"/>
    </source>
</evidence>
<keyword evidence="8" id="KW-1185">Reference proteome</keyword>
<protein>
    <submittedName>
        <fullName evidence="4">Uncharacterized protein</fullName>
    </submittedName>
</protein>
<evidence type="ECO:0000256" key="2">
    <source>
        <dbReference type="PROSITE-ProRule" id="PRU00124"/>
    </source>
</evidence>
<dbReference type="Gene3D" id="4.10.400.10">
    <property type="entry name" value="Low-density Lipoprotein Receptor"/>
    <property type="match status" value="1"/>
</dbReference>
<keyword evidence="3" id="KW-1133">Transmembrane helix</keyword>
<gene>
    <name evidence="4" type="ORF">GPM918_LOCUS5091</name>
    <name evidence="5" type="ORF">OVA965_LOCUS21951</name>
    <name evidence="6" type="ORF">SRO942_LOCUS5092</name>
    <name evidence="7" type="ORF">TMI583_LOCUS22660</name>
</gene>
<organism evidence="4 8">
    <name type="scientific">Didymodactylos carnosus</name>
    <dbReference type="NCBI Taxonomy" id="1234261"/>
    <lineage>
        <taxon>Eukaryota</taxon>
        <taxon>Metazoa</taxon>
        <taxon>Spiralia</taxon>
        <taxon>Gnathifera</taxon>
        <taxon>Rotifera</taxon>
        <taxon>Eurotatoria</taxon>
        <taxon>Bdelloidea</taxon>
        <taxon>Philodinida</taxon>
        <taxon>Philodinidae</taxon>
        <taxon>Didymodactylos</taxon>
    </lineage>
</organism>
<feature type="transmembrane region" description="Helical" evidence="3">
    <location>
        <begin position="148"/>
        <end position="170"/>
    </location>
</feature>
<evidence type="ECO:0000313" key="4">
    <source>
        <dbReference type="EMBL" id="CAF0831740.1"/>
    </source>
</evidence>
<dbReference type="PANTHER" id="PTHR24652">
    <property type="entry name" value="LOW-DENSITY LIPOPROTEIN RECEPTOR CLASS A DOMAIN-CONTAINING PROTEIN 2"/>
    <property type="match status" value="1"/>
</dbReference>
<dbReference type="Pfam" id="PF00057">
    <property type="entry name" value="Ldl_recept_a"/>
    <property type="match status" value="1"/>
</dbReference>
<dbReference type="Proteomes" id="UP000677228">
    <property type="component" value="Unassembled WGS sequence"/>
</dbReference>
<dbReference type="PROSITE" id="PS50068">
    <property type="entry name" value="LDLRA_2"/>
    <property type="match status" value="1"/>
</dbReference>
<evidence type="ECO:0000313" key="8">
    <source>
        <dbReference type="Proteomes" id="UP000663829"/>
    </source>
</evidence>
<keyword evidence="1 2" id="KW-1015">Disulfide bond</keyword>
<dbReference type="Proteomes" id="UP000682733">
    <property type="component" value="Unassembled WGS sequence"/>
</dbReference>
<keyword evidence="3" id="KW-0472">Membrane</keyword>
<proteinExistence type="predicted"/>
<name>A0A813V570_9BILA</name>
<evidence type="ECO:0000313" key="6">
    <source>
        <dbReference type="EMBL" id="CAF3618831.1"/>
    </source>
</evidence>
<dbReference type="EMBL" id="CAJNOQ010000722">
    <property type="protein sequence ID" value="CAF0831740.1"/>
    <property type="molecule type" value="Genomic_DNA"/>
</dbReference>
<dbReference type="InterPro" id="IPR002172">
    <property type="entry name" value="LDrepeatLR_classA_rpt"/>
</dbReference>
<keyword evidence="3" id="KW-0812">Transmembrane</keyword>
<dbReference type="InterPro" id="IPR042333">
    <property type="entry name" value="LRAD2/Mig-13-like"/>
</dbReference>
<dbReference type="InterPro" id="IPR036055">
    <property type="entry name" value="LDL_receptor-like_sf"/>
</dbReference>
<reference evidence="4" key="1">
    <citation type="submission" date="2021-02" db="EMBL/GenBank/DDBJ databases">
        <authorList>
            <person name="Nowell W R."/>
        </authorList>
    </citation>
    <scope>NUCLEOTIDE SEQUENCE</scope>
</reference>
<evidence type="ECO:0000256" key="1">
    <source>
        <dbReference type="ARBA" id="ARBA00023157"/>
    </source>
</evidence>